<evidence type="ECO:0000256" key="5">
    <source>
        <dbReference type="ARBA" id="ARBA00022840"/>
    </source>
</evidence>
<dbReference type="Proteomes" id="UP001273531">
    <property type="component" value="Unassembled WGS sequence"/>
</dbReference>
<keyword evidence="3" id="KW-0536">Nodulation</keyword>
<evidence type="ECO:0000256" key="1">
    <source>
        <dbReference type="ARBA" id="ARBA00005417"/>
    </source>
</evidence>
<sequence>MRHFAATAIAHETLGPIVAVSNVTKHYGQRVALDGISFRVDRGEMVGILGPNGAGKSTLLRLLLRLSTPTSGEIEVAGHGRHARTADVARSTGYVAQDSMFDYRATPRSELTFQGRLFGLPKKQAQLRAEELLANVGLDATGDVRIVTLSGGNRRRLDMAMAQLHSPELIILDEPTQGLDVESRAQMWDTLEHLGASGVTILFSTHDMAEAEKHARRLLIVKNGKILADDTTAAICAAHRSDMLILTIEDTATPGLIETARRFSTDEPWIAERHLFVPMANAQKDGLLVAESLRAAGASIVEFEIKRQSLEAAYLAIAKTRFDKPQPRPRGR</sequence>
<dbReference type="EMBL" id="JAWJEJ010000001">
    <property type="protein sequence ID" value="MDV3456052.1"/>
    <property type="molecule type" value="Genomic_DNA"/>
</dbReference>
<dbReference type="InterPro" id="IPR003593">
    <property type="entry name" value="AAA+_ATPase"/>
</dbReference>
<feature type="domain" description="ABC transporter" evidence="6">
    <location>
        <begin position="18"/>
        <end position="248"/>
    </location>
</feature>
<dbReference type="SMART" id="SM00382">
    <property type="entry name" value="AAA"/>
    <property type="match status" value="1"/>
</dbReference>
<dbReference type="PROSITE" id="PS50893">
    <property type="entry name" value="ABC_TRANSPORTER_2"/>
    <property type="match status" value="1"/>
</dbReference>
<keyword evidence="4" id="KW-0547">Nucleotide-binding</keyword>
<evidence type="ECO:0000256" key="2">
    <source>
        <dbReference type="ARBA" id="ARBA00022448"/>
    </source>
</evidence>
<keyword evidence="2" id="KW-0813">Transport</keyword>
<comment type="similarity">
    <text evidence="1">Belongs to the ABC transporter superfamily.</text>
</comment>
<organism evidence="7 8">
    <name type="scientific">Sphingomonas agrestis</name>
    <dbReference type="NCBI Taxonomy" id="3080540"/>
    <lineage>
        <taxon>Bacteria</taxon>
        <taxon>Pseudomonadati</taxon>
        <taxon>Pseudomonadota</taxon>
        <taxon>Alphaproteobacteria</taxon>
        <taxon>Sphingomonadales</taxon>
        <taxon>Sphingomonadaceae</taxon>
        <taxon>Sphingomonas</taxon>
    </lineage>
</organism>
<proteinExistence type="inferred from homology"/>
<comment type="caution">
    <text evidence="7">The sequence shown here is derived from an EMBL/GenBank/DDBJ whole genome shotgun (WGS) entry which is preliminary data.</text>
</comment>
<dbReference type="InterPro" id="IPR003439">
    <property type="entry name" value="ABC_transporter-like_ATP-bd"/>
</dbReference>
<protein>
    <submittedName>
        <fullName evidence="7">ABC transporter ATP-binding protein</fullName>
    </submittedName>
</protein>
<evidence type="ECO:0000256" key="4">
    <source>
        <dbReference type="ARBA" id="ARBA00022741"/>
    </source>
</evidence>
<dbReference type="PANTHER" id="PTHR42711:SF5">
    <property type="entry name" value="ABC TRANSPORTER ATP-BINDING PROTEIN NATA"/>
    <property type="match status" value="1"/>
</dbReference>
<keyword evidence="5 7" id="KW-0067">ATP-binding</keyword>
<name>A0ABU3Y4A2_9SPHN</name>
<keyword evidence="8" id="KW-1185">Reference proteome</keyword>
<evidence type="ECO:0000259" key="6">
    <source>
        <dbReference type="PROSITE" id="PS50893"/>
    </source>
</evidence>
<dbReference type="Gene3D" id="3.40.50.300">
    <property type="entry name" value="P-loop containing nucleotide triphosphate hydrolases"/>
    <property type="match status" value="1"/>
</dbReference>
<dbReference type="InterPro" id="IPR027417">
    <property type="entry name" value="P-loop_NTPase"/>
</dbReference>
<reference evidence="7 8" key="1">
    <citation type="submission" date="2023-10" db="EMBL/GenBank/DDBJ databases">
        <title>Sphingomonas sp. HF-S4 16S ribosomal RNA gene Genome sequencing and assembly.</title>
        <authorList>
            <person name="Lee H."/>
        </authorList>
    </citation>
    <scope>NUCLEOTIDE SEQUENCE [LARGE SCALE GENOMIC DNA]</scope>
    <source>
        <strain evidence="7 8">HF-S4</strain>
    </source>
</reference>
<gene>
    <name evidence="7" type="ORF">RZN05_03590</name>
</gene>
<dbReference type="SUPFAM" id="SSF52540">
    <property type="entry name" value="P-loop containing nucleoside triphosphate hydrolases"/>
    <property type="match status" value="1"/>
</dbReference>
<evidence type="ECO:0000313" key="8">
    <source>
        <dbReference type="Proteomes" id="UP001273531"/>
    </source>
</evidence>
<dbReference type="RefSeq" id="WP_317225252.1">
    <property type="nucleotide sequence ID" value="NZ_JAWJEJ010000001.1"/>
</dbReference>
<dbReference type="PANTHER" id="PTHR42711">
    <property type="entry name" value="ABC TRANSPORTER ATP-BINDING PROTEIN"/>
    <property type="match status" value="1"/>
</dbReference>
<evidence type="ECO:0000313" key="7">
    <source>
        <dbReference type="EMBL" id="MDV3456052.1"/>
    </source>
</evidence>
<dbReference type="GO" id="GO:0005524">
    <property type="term" value="F:ATP binding"/>
    <property type="evidence" value="ECO:0007669"/>
    <property type="project" value="UniProtKB-KW"/>
</dbReference>
<accession>A0ABU3Y4A2</accession>
<dbReference type="InterPro" id="IPR050763">
    <property type="entry name" value="ABC_transporter_ATP-binding"/>
</dbReference>
<evidence type="ECO:0000256" key="3">
    <source>
        <dbReference type="ARBA" id="ARBA00022458"/>
    </source>
</evidence>
<dbReference type="Pfam" id="PF00005">
    <property type="entry name" value="ABC_tran"/>
    <property type="match status" value="1"/>
</dbReference>